<keyword evidence="1" id="KW-1133">Transmembrane helix</keyword>
<comment type="caution">
    <text evidence="2">The sequence shown here is derived from an EMBL/GenBank/DDBJ whole genome shotgun (WGS) entry which is preliminary data.</text>
</comment>
<dbReference type="AlphaFoldDB" id="A0A9P6LHV2"/>
<evidence type="ECO:0000313" key="3">
    <source>
        <dbReference type="Proteomes" id="UP000781932"/>
    </source>
</evidence>
<dbReference type="RefSeq" id="XP_038743032.1">
    <property type="nucleotide sequence ID" value="XM_038891745.1"/>
</dbReference>
<reference evidence="2" key="2">
    <citation type="submission" date="2020-11" db="EMBL/GenBank/DDBJ databases">
        <title>Whole genome sequencing of Colletotrichum sp.</title>
        <authorList>
            <person name="Li H."/>
        </authorList>
    </citation>
    <scope>NUCLEOTIDE SEQUENCE</scope>
    <source>
        <strain evidence="2">CkLH20</strain>
    </source>
</reference>
<protein>
    <submittedName>
        <fullName evidence="2">Uncharacterized protein</fullName>
    </submittedName>
</protein>
<name>A0A9P6LHV2_9PEZI</name>
<proteinExistence type="predicted"/>
<gene>
    <name evidence="2" type="ORF">CkaCkLH20_09030</name>
</gene>
<sequence length="312" mass="36464">MDTTSPPPKPSRLPAASRLGRRIKEFDLLGMLQPPKLMPEFLVSDVVGFLLHVVLATDWSSFWKTKLFDAVPVSKTISNTLTDFWSSFWDERWHTEDFTEERTRKWHPHLYRRTPPRLRTYREILNRQQALRNCCGDQLDGLETREVMRNMVLQFAMALCWMSALIKDHIAVIWLLAEIENKTLGYRQKIENSVPPVVRKGEGVMPVVRGGQQQCCLRRIQQRIDRGQYLINRFMDLELCQVEKDHCVWDETEWLVEKDGDIPADMPDEDRFLVNRVIFSAGLSWFMVSISCDFATFYLSILAKRLLKSLLG</sequence>
<dbReference type="OrthoDB" id="4830646at2759"/>
<organism evidence="2 3">
    <name type="scientific">Colletotrichum karsti</name>
    <dbReference type="NCBI Taxonomy" id="1095194"/>
    <lineage>
        <taxon>Eukaryota</taxon>
        <taxon>Fungi</taxon>
        <taxon>Dikarya</taxon>
        <taxon>Ascomycota</taxon>
        <taxon>Pezizomycotina</taxon>
        <taxon>Sordariomycetes</taxon>
        <taxon>Hypocreomycetidae</taxon>
        <taxon>Glomerellales</taxon>
        <taxon>Glomerellaceae</taxon>
        <taxon>Colletotrichum</taxon>
        <taxon>Colletotrichum boninense species complex</taxon>
    </lineage>
</organism>
<evidence type="ECO:0000256" key="1">
    <source>
        <dbReference type="SAM" id="Phobius"/>
    </source>
</evidence>
<dbReference type="GeneID" id="62164819"/>
<keyword evidence="1" id="KW-0812">Transmembrane</keyword>
<accession>A0A9P6LHV2</accession>
<dbReference type="EMBL" id="JAATWM020000031">
    <property type="protein sequence ID" value="KAF9873571.1"/>
    <property type="molecule type" value="Genomic_DNA"/>
</dbReference>
<evidence type="ECO:0000313" key="2">
    <source>
        <dbReference type="EMBL" id="KAF9873571.1"/>
    </source>
</evidence>
<dbReference type="Proteomes" id="UP000781932">
    <property type="component" value="Unassembled WGS sequence"/>
</dbReference>
<keyword evidence="3" id="KW-1185">Reference proteome</keyword>
<reference evidence="2" key="1">
    <citation type="submission" date="2020-03" db="EMBL/GenBank/DDBJ databases">
        <authorList>
            <person name="He L."/>
        </authorList>
    </citation>
    <scope>NUCLEOTIDE SEQUENCE</scope>
    <source>
        <strain evidence="2">CkLH20</strain>
    </source>
</reference>
<keyword evidence="1" id="KW-0472">Membrane</keyword>
<feature type="transmembrane region" description="Helical" evidence="1">
    <location>
        <begin position="277"/>
        <end position="301"/>
    </location>
</feature>